<evidence type="ECO:0000256" key="2">
    <source>
        <dbReference type="ARBA" id="ARBA00008974"/>
    </source>
</evidence>
<dbReference type="GO" id="GO:0015209">
    <property type="term" value="F:cytosine transmembrane transporter activity"/>
    <property type="evidence" value="ECO:0007669"/>
    <property type="project" value="InterPro"/>
</dbReference>
<keyword evidence="5 6" id="KW-0472">Membrane</keyword>
<evidence type="ECO:0000256" key="6">
    <source>
        <dbReference type="SAM" id="Phobius"/>
    </source>
</evidence>
<dbReference type="InterPro" id="IPR030191">
    <property type="entry name" value="CodB"/>
</dbReference>
<evidence type="ECO:0000256" key="5">
    <source>
        <dbReference type="ARBA" id="ARBA00023136"/>
    </source>
</evidence>
<comment type="subcellular location">
    <subcellularLocation>
        <location evidence="1">Membrane</location>
        <topology evidence="1">Multi-pass membrane protein</topology>
    </subcellularLocation>
</comment>
<proteinExistence type="inferred from homology"/>
<accession>A0A151ASH8</accession>
<feature type="transmembrane region" description="Helical" evidence="6">
    <location>
        <begin position="246"/>
        <end position="272"/>
    </location>
</feature>
<dbReference type="PANTHER" id="PTHR30569">
    <property type="entry name" value="CYTOSINE TRANSPORTER CODB"/>
    <property type="match status" value="1"/>
</dbReference>
<dbReference type="InterPro" id="IPR012732">
    <property type="entry name" value="Thia_CytX"/>
</dbReference>
<dbReference type="PANTHER" id="PTHR30569:SF0">
    <property type="entry name" value="CYTOSINE PERMEASE"/>
    <property type="match status" value="1"/>
</dbReference>
<dbReference type="NCBIfam" id="TIGR02358">
    <property type="entry name" value="thia_cytX"/>
    <property type="match status" value="1"/>
</dbReference>
<protein>
    <submittedName>
        <fullName evidence="7">Cytosine permease</fullName>
    </submittedName>
</protein>
<evidence type="ECO:0000313" key="8">
    <source>
        <dbReference type="Proteomes" id="UP000075531"/>
    </source>
</evidence>
<evidence type="ECO:0000256" key="4">
    <source>
        <dbReference type="ARBA" id="ARBA00022989"/>
    </source>
</evidence>
<keyword evidence="4 6" id="KW-1133">Transmembrane helix</keyword>
<sequence length="411" mass="45217">MSNAKYKLTGFNFIILWFGAAMSIAEIMTGGLLAPLGFKKGIIIILIGHVIGTTILIMGGIIGEEENLPAIKSTRISFGLYGSYLFSILNILQLVGWTAVMIISGGRSLNLISKTLWSFDNTTIWSIVIGLLICVWIALGSNGLKKLNIAAVILLFGLTIVLSFVVFKNGSLFTKEVVGDISVGTAIELNIIMPLSWLPLIADYTRNAKSKKGAVMGSWLGYFIGSSWMYIIGFTATVVFDNTDMGAIMMAANLGITALLIVGLSTVTTTFLDAYSAGITFLNIFPRAKEKYAAIIMAVIGMVIALIMPIEQYENFLYAIGSVFAPLFSVLFTDYFVIKKQKSIEDDVIVNFGAVIIWIIGIVLYYIFIKFDFIIGTTVPVMIITSIIYAVLWRWISKWKYVKKSQKSCQM</sequence>
<dbReference type="AlphaFoldDB" id="A0A151ASH8"/>
<dbReference type="RefSeq" id="WP_066827255.1">
    <property type="nucleotide sequence ID" value="NZ_LTBA01000062.1"/>
</dbReference>
<evidence type="ECO:0000313" key="7">
    <source>
        <dbReference type="EMBL" id="KYH30608.1"/>
    </source>
</evidence>
<dbReference type="Gene3D" id="1.10.4160.10">
    <property type="entry name" value="Hydantoin permease"/>
    <property type="match status" value="1"/>
</dbReference>
<reference evidence="7 8" key="1">
    <citation type="submission" date="2016-02" db="EMBL/GenBank/DDBJ databases">
        <title>Genome sequence of Clostridium tepidiprofundi DSM 19306.</title>
        <authorList>
            <person name="Poehlein A."/>
            <person name="Daniel R."/>
        </authorList>
    </citation>
    <scope>NUCLEOTIDE SEQUENCE [LARGE SCALE GENOMIC DNA]</scope>
    <source>
        <strain evidence="7 8">DSM 19306</strain>
    </source>
</reference>
<dbReference type="InterPro" id="IPR001248">
    <property type="entry name" value="Pur-cyt_permease"/>
</dbReference>
<comment type="caution">
    <text evidence="7">The sequence shown here is derived from an EMBL/GenBank/DDBJ whole genome shotgun (WGS) entry which is preliminary data.</text>
</comment>
<feature type="transmembrane region" description="Helical" evidence="6">
    <location>
        <begin position="12"/>
        <end position="36"/>
    </location>
</feature>
<feature type="transmembrane region" description="Helical" evidence="6">
    <location>
        <begin position="349"/>
        <end position="368"/>
    </location>
</feature>
<feature type="transmembrane region" description="Helical" evidence="6">
    <location>
        <begin position="42"/>
        <end position="63"/>
    </location>
</feature>
<dbReference type="GO" id="GO:0005886">
    <property type="term" value="C:plasma membrane"/>
    <property type="evidence" value="ECO:0007669"/>
    <property type="project" value="TreeGrafter"/>
</dbReference>
<gene>
    <name evidence="7" type="primary">codB</name>
    <name evidence="7" type="ORF">CLTEP_25520</name>
</gene>
<keyword evidence="3 6" id="KW-0812">Transmembrane</keyword>
<feature type="transmembrane region" description="Helical" evidence="6">
    <location>
        <begin position="219"/>
        <end position="240"/>
    </location>
</feature>
<organism evidence="7 8">
    <name type="scientific">Clostridium tepidiprofundi DSM 19306</name>
    <dbReference type="NCBI Taxonomy" id="1121338"/>
    <lineage>
        <taxon>Bacteria</taxon>
        <taxon>Bacillati</taxon>
        <taxon>Bacillota</taxon>
        <taxon>Clostridia</taxon>
        <taxon>Eubacteriales</taxon>
        <taxon>Clostridiaceae</taxon>
        <taxon>Clostridium</taxon>
    </lineage>
</organism>
<evidence type="ECO:0000256" key="3">
    <source>
        <dbReference type="ARBA" id="ARBA00022692"/>
    </source>
</evidence>
<feature type="transmembrane region" description="Helical" evidence="6">
    <location>
        <begin position="123"/>
        <end position="140"/>
    </location>
</feature>
<feature type="transmembrane region" description="Helical" evidence="6">
    <location>
        <begin position="84"/>
        <end position="103"/>
    </location>
</feature>
<dbReference type="Pfam" id="PF02133">
    <property type="entry name" value="Transp_cyt_pur"/>
    <property type="match status" value="1"/>
</dbReference>
<name>A0A151ASH8_9CLOT</name>
<keyword evidence="8" id="KW-1185">Reference proteome</keyword>
<dbReference type="EMBL" id="LTBA01000062">
    <property type="protein sequence ID" value="KYH30608.1"/>
    <property type="molecule type" value="Genomic_DNA"/>
</dbReference>
<dbReference type="OrthoDB" id="9780088at2"/>
<dbReference type="PATRIC" id="fig|1121338.3.peg.2650"/>
<feature type="transmembrane region" description="Helical" evidence="6">
    <location>
        <begin position="374"/>
        <end position="396"/>
    </location>
</feature>
<feature type="transmembrane region" description="Helical" evidence="6">
    <location>
        <begin position="147"/>
        <end position="167"/>
    </location>
</feature>
<feature type="transmembrane region" description="Helical" evidence="6">
    <location>
        <begin position="292"/>
        <end position="310"/>
    </location>
</feature>
<evidence type="ECO:0000256" key="1">
    <source>
        <dbReference type="ARBA" id="ARBA00004141"/>
    </source>
</evidence>
<feature type="transmembrane region" description="Helical" evidence="6">
    <location>
        <begin position="179"/>
        <end position="198"/>
    </location>
</feature>
<dbReference type="Proteomes" id="UP000075531">
    <property type="component" value="Unassembled WGS sequence"/>
</dbReference>
<feature type="transmembrane region" description="Helical" evidence="6">
    <location>
        <begin position="316"/>
        <end position="337"/>
    </location>
</feature>
<dbReference type="STRING" id="1121338.CLTEP_25520"/>
<comment type="similarity">
    <text evidence="2">Belongs to the purine-cytosine permease (2.A.39) family.</text>
</comment>